<accession>A0A507DTD7</accession>
<name>A0A507DTD7_9FUNG</name>
<organism evidence="1 2">
    <name type="scientific">Powellomyces hirtus</name>
    <dbReference type="NCBI Taxonomy" id="109895"/>
    <lineage>
        <taxon>Eukaryota</taxon>
        <taxon>Fungi</taxon>
        <taxon>Fungi incertae sedis</taxon>
        <taxon>Chytridiomycota</taxon>
        <taxon>Chytridiomycota incertae sedis</taxon>
        <taxon>Chytridiomycetes</taxon>
        <taxon>Spizellomycetales</taxon>
        <taxon>Powellomycetaceae</taxon>
        <taxon>Powellomyces</taxon>
    </lineage>
</organism>
<keyword evidence="2" id="KW-1185">Reference proteome</keyword>
<evidence type="ECO:0000313" key="2">
    <source>
        <dbReference type="Proteomes" id="UP000318582"/>
    </source>
</evidence>
<evidence type="ECO:0000313" key="1">
    <source>
        <dbReference type="EMBL" id="TPX54140.1"/>
    </source>
</evidence>
<comment type="caution">
    <text evidence="1">The sequence shown here is derived from an EMBL/GenBank/DDBJ whole genome shotgun (WGS) entry which is preliminary data.</text>
</comment>
<sequence length="342" mass="37392">MGVTDKSAFHLFAEDGAPIPEFSPFGFKSATTYIGPQRLGKRFMIFAKNISCRPAAIATPPSSSTIAVTPNIGLIIYVDDELVYASVFNRIGECVEVDGQRTGSHQRQHLEFGVGKNSKVVSCNGDTVLFSGTVRMEIWNLELIQMLEGVEAVWPENRIGQKSIMALPHANIPAPDPRHIISDTMSDNIAPAPVGTRTAALGRKVGDVPIVTQTIIYGPLPDMFIQILRVPEHRPAPLAPCANTQMEGNKSRQDPCKSSNNPCTDCRGTFVALTCHKVLVRASQVHQDLSYRKRQRPTDSDNLDGAAPRQLERAMKERTTLSRSCPVRSLSTTNAEVVVANM</sequence>
<proteinExistence type="predicted"/>
<reference evidence="1 2" key="1">
    <citation type="journal article" date="2019" name="Sci. Rep.">
        <title>Comparative genomics of chytrid fungi reveal insights into the obligate biotrophic and pathogenic lifestyle of Synchytrium endobioticum.</title>
        <authorList>
            <person name="van de Vossenberg B.T.L.H."/>
            <person name="Warris S."/>
            <person name="Nguyen H.D.T."/>
            <person name="van Gent-Pelzer M.P.E."/>
            <person name="Joly D.L."/>
            <person name="van de Geest H.C."/>
            <person name="Bonants P.J.M."/>
            <person name="Smith D.S."/>
            <person name="Levesque C.A."/>
            <person name="van der Lee T.A.J."/>
        </authorList>
    </citation>
    <scope>NUCLEOTIDE SEQUENCE [LARGE SCALE GENOMIC DNA]</scope>
    <source>
        <strain evidence="1 2">CBS 809.83</strain>
    </source>
</reference>
<dbReference type="EMBL" id="QEAQ01000168">
    <property type="protein sequence ID" value="TPX54140.1"/>
    <property type="molecule type" value="Genomic_DNA"/>
</dbReference>
<gene>
    <name evidence="1" type="ORF">PhCBS80983_g06024</name>
</gene>
<protein>
    <submittedName>
        <fullName evidence="1">Uncharacterized protein</fullName>
    </submittedName>
</protein>
<dbReference type="Proteomes" id="UP000318582">
    <property type="component" value="Unassembled WGS sequence"/>
</dbReference>
<dbReference type="AlphaFoldDB" id="A0A507DTD7"/>